<dbReference type="InterPro" id="IPR037066">
    <property type="entry name" value="Plug_dom_sf"/>
</dbReference>
<dbReference type="NCBIfam" id="TIGR04057">
    <property type="entry name" value="SusC_RagA_signa"/>
    <property type="match status" value="1"/>
</dbReference>
<keyword evidence="5" id="KW-1185">Reference proteome</keyword>
<comment type="similarity">
    <text evidence="1">Belongs to the TonB-dependent receptor family.</text>
</comment>
<keyword evidence="1 2" id="KW-0812">Transmembrane</keyword>
<keyword evidence="1" id="KW-1134">Transmembrane beta strand</keyword>
<dbReference type="RefSeq" id="WP_301191838.1">
    <property type="nucleotide sequence ID" value="NZ_JAPDPJ010000049.1"/>
</dbReference>
<comment type="caution">
    <text evidence="4">The sequence shown here is derived from an EMBL/GenBank/DDBJ whole genome shotgun (WGS) entry which is preliminary data.</text>
</comment>
<dbReference type="NCBIfam" id="TIGR04056">
    <property type="entry name" value="OMP_RagA_SusC"/>
    <property type="match status" value="1"/>
</dbReference>
<feature type="domain" description="TonB-dependent receptor plug" evidence="3">
    <location>
        <begin position="134"/>
        <end position="238"/>
    </location>
</feature>
<comment type="subcellular location">
    <subcellularLocation>
        <location evidence="1">Cell outer membrane</location>
        <topology evidence="1">Multi-pass membrane protein</topology>
    </subcellularLocation>
</comment>
<evidence type="ECO:0000256" key="1">
    <source>
        <dbReference type="PROSITE-ProRule" id="PRU01360"/>
    </source>
</evidence>
<dbReference type="Pfam" id="PF07715">
    <property type="entry name" value="Plug"/>
    <property type="match status" value="1"/>
</dbReference>
<keyword evidence="4" id="KW-0675">Receptor</keyword>
<dbReference type="InterPro" id="IPR023997">
    <property type="entry name" value="TonB-dep_OMP_SusC/RagA_CS"/>
</dbReference>
<evidence type="ECO:0000256" key="2">
    <source>
        <dbReference type="SAM" id="Phobius"/>
    </source>
</evidence>
<sequence>MKRKINSHYLFLSHITWRLIMFMLLGAGIFIPVYGQENIKISGQVLDAGNDETLIGVTIQVVGTNNGTITDVNGNFTLYNIESSNAKIKFSYVGYKAVEVDIPQNRIINIKLEEDKMNMDEVVVVGYGSQKRESVIGAIATMKPKILTQNTTRSMTNGLAGQITGVIAVQKSGEPGSDAADFWIRGINTFGTNATPLVLVDGIERNLADINSEEVESFSILKDASATAVYGVRGANGVILIKTKKGKIGRPVITFKANHGISNPTQLPEFVNGAKYMEVMNDAMTLSGLAPTYTQEDIDITRNGSDPDLYPDVDWLNELTTSNVPQSQYSVDINGGTERLRYSLILGYFDEEGIYATAPNVGYNSAISLNRVNVRSNVDVNLTPSTLMTVSIGGYKNEKNSPATSTNDIMDAIFKSTPILHPTVYSNGQIPRYGDRRNPYALVTQTGYAKTQSYTVQSLLSVNQDMGAIWSGLEGLNVKFTYSFDNYNWNSLTRSKSPSYYWASSRDENGNLITSLISEGSEFLGYGRASGGNNNQYLEAQANFHRLINDKHTIDALLLFNRREYVNSEAGNAIMAIPYRNQGLAGRIGYDYASRYFAEFNFGYNGSENFKKGQRYGFFPSAAIGWLASGEKFMQGISNTISKLKIRGSLGLVGNDQISDSRRFGYIATVNEIGGYNLGYTAQYYKNGYQEGDAAVDNLTWEESLKANIGIELGLFNDINMQVDLFKEWRSDIFMQRKTIPETAGYTQLPYANFGKVENQGFEVSVDYNKAINKDWFVSARANFSYAHNTITEFDEPAALKNTTLAQTGHPINQHFGLIATGLYTNDDFASIDEENNEYILSESLPEVGYGVVRPGDIKYQDLNNDGTIDDNDKTAIGKPWVPEIIYGFGASIRYKSVDFGFFFQGAGNMTNMLTGSYLIPGSGGGGVGNIYDNVDDRWTPESESQDVFWPRLAATESSNNSQASTWWLKDSKYLRLKNLEIGYTIPKKWRDKAFISNARIYYRGTNLLTFAAFDLWDPELGSSNGFSYPTSKTNTIGVELTF</sequence>
<protein>
    <submittedName>
        <fullName evidence="4">TonB-dependent receptor</fullName>
    </submittedName>
</protein>
<reference evidence="4" key="1">
    <citation type="submission" date="2022-10" db="EMBL/GenBank/DDBJ databases">
        <authorList>
            <person name="Yu W.X."/>
        </authorList>
    </citation>
    <scope>NUCLEOTIDE SEQUENCE</scope>
    <source>
        <strain evidence="4">AAT</strain>
    </source>
</reference>
<dbReference type="AlphaFoldDB" id="A0AAE3M7D2"/>
<evidence type="ECO:0000313" key="4">
    <source>
        <dbReference type="EMBL" id="MCW3788277.1"/>
    </source>
</evidence>
<dbReference type="Gene3D" id="2.170.130.10">
    <property type="entry name" value="TonB-dependent receptor, plug domain"/>
    <property type="match status" value="1"/>
</dbReference>
<dbReference type="InterPro" id="IPR023996">
    <property type="entry name" value="TonB-dep_OMP_SusC/RagA"/>
</dbReference>
<keyword evidence="2" id="KW-1133">Transmembrane helix</keyword>
<dbReference type="PROSITE" id="PS52016">
    <property type="entry name" value="TONB_DEPENDENT_REC_3"/>
    <property type="match status" value="1"/>
</dbReference>
<proteinExistence type="inferred from homology"/>
<evidence type="ECO:0000259" key="3">
    <source>
        <dbReference type="Pfam" id="PF07715"/>
    </source>
</evidence>
<dbReference type="SUPFAM" id="SSF49464">
    <property type="entry name" value="Carboxypeptidase regulatory domain-like"/>
    <property type="match status" value="1"/>
</dbReference>
<dbReference type="GO" id="GO:0009279">
    <property type="term" value="C:cell outer membrane"/>
    <property type="evidence" value="ECO:0007669"/>
    <property type="project" value="UniProtKB-SubCell"/>
</dbReference>
<dbReference type="Proteomes" id="UP001209229">
    <property type="component" value="Unassembled WGS sequence"/>
</dbReference>
<evidence type="ECO:0000313" key="5">
    <source>
        <dbReference type="Proteomes" id="UP001209229"/>
    </source>
</evidence>
<feature type="transmembrane region" description="Helical" evidence="2">
    <location>
        <begin position="9"/>
        <end position="34"/>
    </location>
</feature>
<accession>A0AAE3M7D2</accession>
<name>A0AAE3M7D2_9BACT</name>
<keyword evidence="1 2" id="KW-0472">Membrane</keyword>
<dbReference type="InterPro" id="IPR039426">
    <property type="entry name" value="TonB-dep_rcpt-like"/>
</dbReference>
<dbReference type="Pfam" id="PF13715">
    <property type="entry name" value="CarbopepD_reg_2"/>
    <property type="match status" value="1"/>
</dbReference>
<dbReference type="InterPro" id="IPR008969">
    <property type="entry name" value="CarboxyPept-like_regulatory"/>
</dbReference>
<gene>
    <name evidence="4" type="ORF">OM075_17545</name>
</gene>
<keyword evidence="1" id="KW-0813">Transport</keyword>
<keyword evidence="1" id="KW-0998">Cell outer membrane</keyword>
<organism evidence="4 5">
    <name type="scientific">Plebeiibacterium sediminum</name>
    <dbReference type="NCBI Taxonomy" id="2992112"/>
    <lineage>
        <taxon>Bacteria</taxon>
        <taxon>Pseudomonadati</taxon>
        <taxon>Bacteroidota</taxon>
        <taxon>Bacteroidia</taxon>
        <taxon>Marinilabiliales</taxon>
        <taxon>Marinilabiliaceae</taxon>
        <taxon>Plebeiibacterium</taxon>
    </lineage>
</organism>
<dbReference type="EMBL" id="JAPDPJ010000049">
    <property type="protein sequence ID" value="MCW3788277.1"/>
    <property type="molecule type" value="Genomic_DNA"/>
</dbReference>
<dbReference type="Gene3D" id="2.60.40.1120">
    <property type="entry name" value="Carboxypeptidase-like, regulatory domain"/>
    <property type="match status" value="1"/>
</dbReference>
<dbReference type="InterPro" id="IPR012910">
    <property type="entry name" value="Plug_dom"/>
</dbReference>
<dbReference type="FunFam" id="2.170.130.10:FF:000003">
    <property type="entry name" value="SusC/RagA family TonB-linked outer membrane protein"/>
    <property type="match status" value="1"/>
</dbReference>
<dbReference type="SUPFAM" id="SSF56935">
    <property type="entry name" value="Porins"/>
    <property type="match status" value="1"/>
</dbReference>